<organism evidence="1">
    <name type="scientific">marine sediment metagenome</name>
    <dbReference type="NCBI Taxonomy" id="412755"/>
    <lineage>
        <taxon>unclassified sequences</taxon>
        <taxon>metagenomes</taxon>
        <taxon>ecological metagenomes</taxon>
    </lineage>
</organism>
<gene>
    <name evidence="1" type="ORF">S06H3_42702</name>
</gene>
<comment type="caution">
    <text evidence="1">The sequence shown here is derived from an EMBL/GenBank/DDBJ whole genome shotgun (WGS) entry which is preliminary data.</text>
</comment>
<accession>X1NB15</accession>
<name>X1NB15_9ZZZZ</name>
<dbReference type="EMBL" id="BARV01026430">
    <property type="protein sequence ID" value="GAI40828.1"/>
    <property type="molecule type" value="Genomic_DNA"/>
</dbReference>
<dbReference type="InterPro" id="IPR040442">
    <property type="entry name" value="Pyrv_kinase-like_dom_sf"/>
</dbReference>
<dbReference type="AlphaFoldDB" id="X1NB15"/>
<evidence type="ECO:0008006" key="2">
    <source>
        <dbReference type="Google" id="ProtNLM"/>
    </source>
</evidence>
<protein>
    <recommendedName>
        <fullName evidence="2">3-methyl-2-oxobutanoate hydroxymethyltransferase</fullName>
    </recommendedName>
</protein>
<proteinExistence type="predicted"/>
<evidence type="ECO:0000313" key="1">
    <source>
        <dbReference type="EMBL" id="GAI40828.1"/>
    </source>
</evidence>
<feature type="non-terminal residue" evidence="1">
    <location>
        <position position="32"/>
    </location>
</feature>
<dbReference type="Gene3D" id="3.20.20.60">
    <property type="entry name" value="Phosphoenolpyruvate-binding domains"/>
    <property type="match status" value="1"/>
</dbReference>
<sequence length="32" mass="3708">MKKSVLNFAGMKKRGEKITYLTCYDYPMACLC</sequence>
<reference evidence="1" key="1">
    <citation type="journal article" date="2014" name="Front. Microbiol.">
        <title>High frequency of phylogenetically diverse reductive dehalogenase-homologous genes in deep subseafloor sedimentary metagenomes.</title>
        <authorList>
            <person name="Kawai M."/>
            <person name="Futagami T."/>
            <person name="Toyoda A."/>
            <person name="Takaki Y."/>
            <person name="Nishi S."/>
            <person name="Hori S."/>
            <person name="Arai W."/>
            <person name="Tsubouchi T."/>
            <person name="Morono Y."/>
            <person name="Uchiyama I."/>
            <person name="Ito T."/>
            <person name="Fujiyama A."/>
            <person name="Inagaki F."/>
            <person name="Takami H."/>
        </authorList>
    </citation>
    <scope>NUCLEOTIDE SEQUENCE</scope>
    <source>
        <strain evidence="1">Expedition CK06-06</strain>
    </source>
</reference>